<dbReference type="Proteomes" id="UP000593594">
    <property type="component" value="Chromosome"/>
</dbReference>
<proteinExistence type="predicted"/>
<name>A0A7S8C7Q4_9HYPH</name>
<dbReference type="KEGG" id="kmn:HW532_20800"/>
<keyword evidence="3" id="KW-1185">Reference proteome</keyword>
<feature type="transmembrane region" description="Helical" evidence="1">
    <location>
        <begin position="28"/>
        <end position="49"/>
    </location>
</feature>
<evidence type="ECO:0000313" key="3">
    <source>
        <dbReference type="Proteomes" id="UP000593594"/>
    </source>
</evidence>
<keyword evidence="1" id="KW-0472">Membrane</keyword>
<dbReference type="RefSeq" id="WP_213162292.1">
    <property type="nucleotide sequence ID" value="NZ_CP058214.1"/>
</dbReference>
<reference evidence="2 3" key="1">
    <citation type="submission" date="2020-06" db="EMBL/GenBank/DDBJ databases">
        <title>Genome sequence of 2 isolates from Red Sea Mangroves.</title>
        <authorList>
            <person name="Sefrji F."/>
            <person name="Michoud G."/>
            <person name="Merlino G."/>
            <person name="Daffonchio D."/>
        </authorList>
    </citation>
    <scope>NUCLEOTIDE SEQUENCE [LARGE SCALE GENOMIC DNA]</scope>
    <source>
        <strain evidence="2 3">R1DC25</strain>
    </source>
</reference>
<keyword evidence="1" id="KW-1133">Transmembrane helix</keyword>
<organism evidence="2 3">
    <name type="scientific">Kaustia mangrovi</name>
    <dbReference type="NCBI Taxonomy" id="2593653"/>
    <lineage>
        <taxon>Bacteria</taxon>
        <taxon>Pseudomonadati</taxon>
        <taxon>Pseudomonadota</taxon>
        <taxon>Alphaproteobacteria</taxon>
        <taxon>Hyphomicrobiales</taxon>
        <taxon>Parvibaculaceae</taxon>
        <taxon>Kaustia</taxon>
    </lineage>
</organism>
<dbReference type="AlphaFoldDB" id="A0A7S8C7Q4"/>
<evidence type="ECO:0000313" key="2">
    <source>
        <dbReference type="EMBL" id="QPC44919.1"/>
    </source>
</evidence>
<keyword evidence="1" id="KW-0812">Transmembrane</keyword>
<protein>
    <submittedName>
        <fullName evidence="2">Uncharacterized protein</fullName>
    </submittedName>
</protein>
<gene>
    <name evidence="2" type="ORF">HW532_20800</name>
</gene>
<accession>A0A7S8C7Q4</accession>
<evidence type="ECO:0000256" key="1">
    <source>
        <dbReference type="SAM" id="Phobius"/>
    </source>
</evidence>
<dbReference type="EMBL" id="CP058214">
    <property type="protein sequence ID" value="QPC44919.1"/>
    <property type="molecule type" value="Genomic_DNA"/>
</dbReference>
<sequence>MISAILLFLVFCFWYVLCGLGVFTALFLTLIMPALFWLLATFGLGTYLITRKNV</sequence>